<dbReference type="GO" id="GO:0051015">
    <property type="term" value="F:actin filament binding"/>
    <property type="evidence" value="ECO:0007669"/>
    <property type="project" value="UniProtKB-ARBA"/>
</dbReference>
<dbReference type="EMBL" id="BTGU01000012">
    <property type="protein sequence ID" value="GMN41366.1"/>
    <property type="molecule type" value="Genomic_DNA"/>
</dbReference>
<comment type="subcellular location">
    <subcellularLocation>
        <location evidence="1">Cytoplasm</location>
        <location evidence="1">Cytoskeleton</location>
    </subcellularLocation>
</comment>
<dbReference type="Proteomes" id="UP001187192">
    <property type="component" value="Unassembled WGS sequence"/>
</dbReference>
<evidence type="ECO:0000256" key="3">
    <source>
        <dbReference type="ARBA" id="ARBA00022723"/>
    </source>
</evidence>
<gene>
    <name evidence="9" type="ORF">TIFTF001_010588</name>
</gene>
<evidence type="ECO:0000313" key="10">
    <source>
        <dbReference type="Proteomes" id="UP001187192"/>
    </source>
</evidence>
<dbReference type="SMART" id="SM00132">
    <property type="entry name" value="LIM"/>
    <property type="match status" value="1"/>
</dbReference>
<reference evidence="9" key="1">
    <citation type="submission" date="2023-07" db="EMBL/GenBank/DDBJ databases">
        <title>draft genome sequence of fig (Ficus carica).</title>
        <authorList>
            <person name="Takahashi T."/>
            <person name="Nishimura K."/>
        </authorList>
    </citation>
    <scope>NUCLEOTIDE SEQUENCE</scope>
</reference>
<keyword evidence="5" id="KW-0440">LIM domain</keyword>
<evidence type="ECO:0000259" key="8">
    <source>
        <dbReference type="SMART" id="SM00132"/>
    </source>
</evidence>
<accession>A0AA88D3I4</accession>
<dbReference type="PANTHER" id="PTHR24206">
    <property type="entry name" value="OS06G0237300 PROTEIN"/>
    <property type="match status" value="1"/>
</dbReference>
<dbReference type="Pfam" id="PF00412">
    <property type="entry name" value="LIM"/>
    <property type="match status" value="1"/>
</dbReference>
<keyword evidence="7" id="KW-0206">Cytoskeleton</keyword>
<dbReference type="AlphaFoldDB" id="A0AA88D3I4"/>
<dbReference type="GO" id="GO:0046872">
    <property type="term" value="F:metal ion binding"/>
    <property type="evidence" value="ECO:0007669"/>
    <property type="project" value="UniProtKB-KW"/>
</dbReference>
<dbReference type="GO" id="GO:0005856">
    <property type="term" value="C:cytoskeleton"/>
    <property type="evidence" value="ECO:0007669"/>
    <property type="project" value="UniProtKB-SubCell"/>
</dbReference>
<name>A0AA88D3I4_FICCA</name>
<evidence type="ECO:0000256" key="5">
    <source>
        <dbReference type="ARBA" id="ARBA00023038"/>
    </source>
</evidence>
<evidence type="ECO:0000256" key="6">
    <source>
        <dbReference type="ARBA" id="ARBA00023203"/>
    </source>
</evidence>
<feature type="domain" description="LIM zinc-binding" evidence="8">
    <location>
        <begin position="40"/>
        <end position="91"/>
    </location>
</feature>
<evidence type="ECO:0000256" key="7">
    <source>
        <dbReference type="ARBA" id="ARBA00023212"/>
    </source>
</evidence>
<evidence type="ECO:0000313" key="9">
    <source>
        <dbReference type="EMBL" id="GMN41366.1"/>
    </source>
</evidence>
<keyword evidence="10" id="KW-1185">Reference proteome</keyword>
<evidence type="ECO:0000256" key="2">
    <source>
        <dbReference type="ARBA" id="ARBA00011385"/>
    </source>
</evidence>
<evidence type="ECO:0000256" key="4">
    <source>
        <dbReference type="ARBA" id="ARBA00022833"/>
    </source>
</evidence>
<comment type="subunit">
    <text evidence="2">Interacts with F-actin.</text>
</comment>
<dbReference type="GO" id="GO:0051017">
    <property type="term" value="P:actin filament bundle assembly"/>
    <property type="evidence" value="ECO:0007669"/>
    <property type="project" value="UniProtKB-ARBA"/>
</dbReference>
<dbReference type="Gene3D" id="2.10.110.10">
    <property type="entry name" value="Cysteine Rich Protein"/>
    <property type="match status" value="1"/>
</dbReference>
<evidence type="ECO:0000256" key="1">
    <source>
        <dbReference type="ARBA" id="ARBA00004245"/>
    </source>
</evidence>
<keyword evidence="4" id="KW-0862">Zinc</keyword>
<dbReference type="SUPFAM" id="SSF57716">
    <property type="entry name" value="Glucocorticoid receptor-like (DNA-binding domain)"/>
    <property type="match status" value="1"/>
</dbReference>
<comment type="caution">
    <text evidence="9">The sequence shown here is derived from an EMBL/GenBank/DDBJ whole genome shotgun (WGS) entry which is preliminary data.</text>
</comment>
<keyword evidence="6" id="KW-0009">Actin-binding</keyword>
<sequence>MRDLWSDRRFTGDEIDGIWYCDRHFSENINRHLFGGVEGQCFICGKTVYLPEKLIANGLNFHRACFKCCHGCPLQVSDYRMLAGSLYCNEHKKELDTGDCSRIYNLPELIKNGIFKLEPARGRGPSSFGPKS</sequence>
<dbReference type="InterPro" id="IPR001781">
    <property type="entry name" value="Znf_LIM"/>
</dbReference>
<keyword evidence="7" id="KW-0963">Cytoplasm</keyword>
<proteinExistence type="predicted"/>
<protein>
    <recommendedName>
        <fullName evidence="8">LIM zinc-binding domain-containing protein</fullName>
    </recommendedName>
</protein>
<organism evidence="9 10">
    <name type="scientific">Ficus carica</name>
    <name type="common">Common fig</name>
    <dbReference type="NCBI Taxonomy" id="3494"/>
    <lineage>
        <taxon>Eukaryota</taxon>
        <taxon>Viridiplantae</taxon>
        <taxon>Streptophyta</taxon>
        <taxon>Embryophyta</taxon>
        <taxon>Tracheophyta</taxon>
        <taxon>Spermatophyta</taxon>
        <taxon>Magnoliopsida</taxon>
        <taxon>eudicotyledons</taxon>
        <taxon>Gunneridae</taxon>
        <taxon>Pentapetalae</taxon>
        <taxon>rosids</taxon>
        <taxon>fabids</taxon>
        <taxon>Rosales</taxon>
        <taxon>Moraceae</taxon>
        <taxon>Ficeae</taxon>
        <taxon>Ficus</taxon>
    </lineage>
</organism>
<keyword evidence="3" id="KW-0479">Metal-binding</keyword>